<dbReference type="InterPro" id="IPR029787">
    <property type="entry name" value="Nucleotide_cyclase"/>
</dbReference>
<feature type="transmembrane region" description="Helical" evidence="3">
    <location>
        <begin position="333"/>
        <end position="349"/>
    </location>
</feature>
<reference evidence="7" key="1">
    <citation type="submission" date="2016-11" db="EMBL/GenBank/DDBJ databases">
        <authorList>
            <person name="Varghese N."/>
            <person name="Submissions S."/>
        </authorList>
    </citation>
    <scope>NUCLEOTIDE SEQUENCE [LARGE SCALE GENOMIC DNA]</scope>
    <source>
        <strain evidence="7">DSM 22363</strain>
    </source>
</reference>
<dbReference type="Proteomes" id="UP000185192">
    <property type="component" value="Unassembled WGS sequence"/>
</dbReference>
<feature type="signal peptide" evidence="4">
    <location>
        <begin position="1"/>
        <end position="28"/>
    </location>
</feature>
<dbReference type="Pfam" id="PF00990">
    <property type="entry name" value="GGDEF"/>
    <property type="match status" value="1"/>
</dbReference>
<dbReference type="PROSITE" id="PS50887">
    <property type="entry name" value="GGDEF"/>
    <property type="match status" value="1"/>
</dbReference>
<feature type="transmembrane region" description="Helical" evidence="3">
    <location>
        <begin position="307"/>
        <end position="326"/>
    </location>
</feature>
<feature type="domain" description="GGDEF" evidence="5">
    <location>
        <begin position="435"/>
        <end position="569"/>
    </location>
</feature>
<dbReference type="PANTHER" id="PTHR45138:SF9">
    <property type="entry name" value="DIGUANYLATE CYCLASE DGCM-RELATED"/>
    <property type="match status" value="1"/>
</dbReference>
<dbReference type="InterPro" id="IPR043128">
    <property type="entry name" value="Rev_trsase/Diguanyl_cyclase"/>
</dbReference>
<dbReference type="NCBIfam" id="TIGR00254">
    <property type="entry name" value="GGDEF"/>
    <property type="match status" value="1"/>
</dbReference>
<dbReference type="GO" id="GO:0052621">
    <property type="term" value="F:diguanylate cyclase activity"/>
    <property type="evidence" value="ECO:0007669"/>
    <property type="project" value="UniProtKB-EC"/>
</dbReference>
<dbReference type="EC" id="2.7.7.65" evidence="1"/>
<dbReference type="SUPFAM" id="SSF55073">
    <property type="entry name" value="Nucleotide cyclase"/>
    <property type="match status" value="1"/>
</dbReference>
<keyword evidence="3" id="KW-1133">Transmembrane helix</keyword>
<keyword evidence="4" id="KW-0732">Signal</keyword>
<feature type="transmembrane region" description="Helical" evidence="3">
    <location>
        <begin position="369"/>
        <end position="389"/>
    </location>
</feature>
<feature type="transmembrane region" description="Helical" evidence="3">
    <location>
        <begin position="246"/>
        <end position="266"/>
    </location>
</feature>
<gene>
    <name evidence="6" type="ORF">SAMN02745824_3304</name>
</gene>
<accession>A0A1N6HII8</accession>
<dbReference type="InterPro" id="IPR050469">
    <property type="entry name" value="Diguanylate_Cyclase"/>
</dbReference>
<evidence type="ECO:0000313" key="7">
    <source>
        <dbReference type="Proteomes" id="UP000185192"/>
    </source>
</evidence>
<dbReference type="AlphaFoldDB" id="A0A1N6HII8"/>
<name>A0A1N6HII8_9SPHN</name>
<sequence>MRVIREEGSLRLLVAIVAFFCLCAPASAAVPLSHELCTLGTGSEARISDVLAQSQKFDCSEDKYRFSGAKLWAKIPFRAADLPDGAIEVQGDNNGLTTMEVHSVLDDGSVRSATFSEREVVDSWRPKGHYGLAIPGSDNPEIRNRIETVYVALDRPRVASSLTLLQLASKERWDNLKLPLSAMFALLCGMAIMPFFYNAFFYGALRYSFMLWHSVMIMGTVVYTFSSSGLIFLVFPDTTLTTKFLLNYWTLAICIAASGFFLDRFLEPGKIAKWLRPILLTTAVLPVFVTAYIFQVIEGYDTSIRNYYHASFLPYMAVVLYTMWHAARRGSRAIWFQIAAWTPIIALSLDRIARGMDLYIGIHELDYGLYFALVLETIILAFGVATRIMKLRRNHESTLRKQVELTLLAETDGLTGIGNRRAFEKRFQRNRATREYSHLAILDIDFFKQVNDAYGHEVGDNVLRAVGQTLAQTVHSPARIGGEEFALLIRQEDLDQNGQSPSAIMSRICESLIRVVHESVPEIGQPVTFSAGIAAIPKRASLKSVMATADRRLYDAKNNGRNQIVGFDMSRTPALRGGDTAQA</sequence>
<evidence type="ECO:0000256" key="3">
    <source>
        <dbReference type="SAM" id="Phobius"/>
    </source>
</evidence>
<dbReference type="InterPro" id="IPR000160">
    <property type="entry name" value="GGDEF_dom"/>
</dbReference>
<dbReference type="InterPro" id="IPR011623">
    <property type="entry name" value="7TMR_DISM_rcpt_extracell_dom1"/>
</dbReference>
<dbReference type="SMART" id="SM00267">
    <property type="entry name" value="GGDEF"/>
    <property type="match status" value="1"/>
</dbReference>
<evidence type="ECO:0000256" key="2">
    <source>
        <dbReference type="ARBA" id="ARBA00034247"/>
    </source>
</evidence>
<feature type="transmembrane region" description="Helical" evidence="3">
    <location>
        <begin position="209"/>
        <end position="234"/>
    </location>
</feature>
<feature type="transmembrane region" description="Helical" evidence="3">
    <location>
        <begin position="178"/>
        <end position="197"/>
    </location>
</feature>
<organism evidence="6 7">
    <name type="scientific">Parasphingorhabdus marina DSM 22363</name>
    <dbReference type="NCBI Taxonomy" id="1123272"/>
    <lineage>
        <taxon>Bacteria</taxon>
        <taxon>Pseudomonadati</taxon>
        <taxon>Pseudomonadota</taxon>
        <taxon>Alphaproteobacteria</taxon>
        <taxon>Sphingomonadales</taxon>
        <taxon>Sphingomonadaceae</taxon>
        <taxon>Parasphingorhabdus</taxon>
    </lineage>
</organism>
<dbReference type="EMBL" id="FSQW01000002">
    <property type="protein sequence ID" value="SIO19563.1"/>
    <property type="molecule type" value="Genomic_DNA"/>
</dbReference>
<keyword evidence="7" id="KW-1185">Reference proteome</keyword>
<dbReference type="STRING" id="1123272.SAMN02745824_3304"/>
<evidence type="ECO:0000256" key="4">
    <source>
        <dbReference type="SAM" id="SignalP"/>
    </source>
</evidence>
<dbReference type="Gene3D" id="3.30.70.270">
    <property type="match status" value="1"/>
</dbReference>
<proteinExistence type="predicted"/>
<dbReference type="Pfam" id="PF07695">
    <property type="entry name" value="7TMR-DISM_7TM"/>
    <property type="match status" value="1"/>
</dbReference>
<comment type="catalytic activity">
    <reaction evidence="2">
        <text>2 GTP = 3',3'-c-di-GMP + 2 diphosphate</text>
        <dbReference type="Rhea" id="RHEA:24898"/>
        <dbReference type="ChEBI" id="CHEBI:33019"/>
        <dbReference type="ChEBI" id="CHEBI:37565"/>
        <dbReference type="ChEBI" id="CHEBI:58805"/>
        <dbReference type="EC" id="2.7.7.65"/>
    </reaction>
</comment>
<dbReference type="PANTHER" id="PTHR45138">
    <property type="entry name" value="REGULATORY COMPONENTS OF SENSORY TRANSDUCTION SYSTEM"/>
    <property type="match status" value="1"/>
</dbReference>
<keyword evidence="3" id="KW-0472">Membrane</keyword>
<evidence type="ECO:0000259" key="5">
    <source>
        <dbReference type="PROSITE" id="PS50887"/>
    </source>
</evidence>
<keyword evidence="3" id="KW-0812">Transmembrane</keyword>
<evidence type="ECO:0000313" key="6">
    <source>
        <dbReference type="EMBL" id="SIO19563.1"/>
    </source>
</evidence>
<feature type="chain" id="PRO_5012455647" description="diguanylate cyclase" evidence="4">
    <location>
        <begin position="29"/>
        <end position="583"/>
    </location>
</feature>
<feature type="transmembrane region" description="Helical" evidence="3">
    <location>
        <begin position="278"/>
        <end position="295"/>
    </location>
</feature>
<dbReference type="CDD" id="cd01949">
    <property type="entry name" value="GGDEF"/>
    <property type="match status" value="1"/>
</dbReference>
<protein>
    <recommendedName>
        <fullName evidence="1">diguanylate cyclase</fullName>
        <ecNumber evidence="1">2.7.7.65</ecNumber>
    </recommendedName>
</protein>
<evidence type="ECO:0000256" key="1">
    <source>
        <dbReference type="ARBA" id="ARBA00012528"/>
    </source>
</evidence>